<protein>
    <submittedName>
        <fullName evidence="2">Uncharacterized protein</fullName>
    </submittedName>
</protein>
<dbReference type="Proteomes" id="UP001460072">
    <property type="component" value="Unassembled WGS sequence"/>
</dbReference>
<sequence length="145" mass="17026">MKNLLLLLICINLLPVAKIKAQTNANIKLEKTATWSPAQRFDKQYYYLPEIDAYYDVSQRKYIYQSNNAWVRSNTLPTRYNNYNLKKGKIVYITDYRGNTPFKYHKKHKSKYYHPQNNGKHKAIGQGKGHTKKKSVIALLSIKKN</sequence>
<keyword evidence="3" id="KW-1185">Reference proteome</keyword>
<reference evidence="2 3" key="1">
    <citation type="submission" date="2024-03" db="EMBL/GenBank/DDBJ databases">
        <title>Two novel species of the genus Flavobacterium exhibiting potentially degradation of complex polysaccharides.</title>
        <authorList>
            <person name="Lian X."/>
        </authorList>
    </citation>
    <scope>NUCLEOTIDE SEQUENCE [LARGE SCALE GENOMIC DNA]</scope>
    <source>
        <strain evidence="3">j3</strain>
    </source>
</reference>
<feature type="region of interest" description="Disordered" evidence="1">
    <location>
        <begin position="112"/>
        <end position="131"/>
    </location>
</feature>
<name>A0ABU9N5Z6_9FLAO</name>
<comment type="caution">
    <text evidence="2">The sequence shown here is derived from an EMBL/GenBank/DDBJ whole genome shotgun (WGS) entry which is preliminary data.</text>
</comment>
<dbReference type="EMBL" id="JBCGDO010000014">
    <property type="protein sequence ID" value="MEM0543122.1"/>
    <property type="molecule type" value="Genomic_DNA"/>
</dbReference>
<organism evidence="2 3">
    <name type="scientific">Flavobacterium aureirubrum</name>
    <dbReference type="NCBI Taxonomy" id="3133147"/>
    <lineage>
        <taxon>Bacteria</taxon>
        <taxon>Pseudomonadati</taxon>
        <taxon>Bacteroidota</taxon>
        <taxon>Flavobacteriia</taxon>
        <taxon>Flavobacteriales</taxon>
        <taxon>Flavobacteriaceae</taxon>
        <taxon>Flavobacterium</taxon>
    </lineage>
</organism>
<proteinExistence type="predicted"/>
<dbReference type="RefSeq" id="WP_342696321.1">
    <property type="nucleotide sequence ID" value="NZ_JBCGDO010000014.1"/>
</dbReference>
<evidence type="ECO:0000313" key="3">
    <source>
        <dbReference type="Proteomes" id="UP001460072"/>
    </source>
</evidence>
<feature type="compositionally biased region" description="Basic residues" evidence="1">
    <location>
        <begin position="119"/>
        <end position="131"/>
    </location>
</feature>
<gene>
    <name evidence="2" type="ORF">WFZ85_10890</name>
</gene>
<accession>A0ABU9N5Z6</accession>
<evidence type="ECO:0000313" key="2">
    <source>
        <dbReference type="EMBL" id="MEM0543122.1"/>
    </source>
</evidence>
<evidence type="ECO:0000256" key="1">
    <source>
        <dbReference type="SAM" id="MobiDB-lite"/>
    </source>
</evidence>